<dbReference type="Gene3D" id="4.10.240.10">
    <property type="entry name" value="Zn(2)-C6 fungal-type DNA-binding domain"/>
    <property type="match status" value="1"/>
</dbReference>
<keyword evidence="4" id="KW-1185">Reference proteome</keyword>
<dbReference type="InterPro" id="IPR053178">
    <property type="entry name" value="Osmoadaptation_assoc"/>
</dbReference>
<dbReference type="PANTHER" id="PTHR38111">
    <property type="entry name" value="ZN(2)-C6 FUNGAL-TYPE DOMAIN-CONTAINING PROTEIN-RELATED"/>
    <property type="match status" value="1"/>
</dbReference>
<dbReference type="RefSeq" id="XP_033586135.1">
    <property type="nucleotide sequence ID" value="XM_033738362.1"/>
</dbReference>
<dbReference type="AlphaFoldDB" id="A0A6A6PI18"/>
<evidence type="ECO:0000313" key="3">
    <source>
        <dbReference type="EMBL" id="KAF2479565.1"/>
    </source>
</evidence>
<dbReference type="EMBL" id="MU001641">
    <property type="protein sequence ID" value="KAF2479565.1"/>
    <property type="molecule type" value="Genomic_DNA"/>
</dbReference>
<proteinExistence type="predicted"/>
<reference evidence="3" key="1">
    <citation type="journal article" date="2020" name="Stud. Mycol.">
        <title>101 Dothideomycetes genomes: a test case for predicting lifestyles and emergence of pathogens.</title>
        <authorList>
            <person name="Haridas S."/>
            <person name="Albert R."/>
            <person name="Binder M."/>
            <person name="Bloem J."/>
            <person name="Labutti K."/>
            <person name="Salamov A."/>
            <person name="Andreopoulos B."/>
            <person name="Baker S."/>
            <person name="Barry K."/>
            <person name="Bills G."/>
            <person name="Bluhm B."/>
            <person name="Cannon C."/>
            <person name="Castanera R."/>
            <person name="Culley D."/>
            <person name="Daum C."/>
            <person name="Ezra D."/>
            <person name="Gonzalez J."/>
            <person name="Henrissat B."/>
            <person name="Kuo A."/>
            <person name="Liang C."/>
            <person name="Lipzen A."/>
            <person name="Lutzoni F."/>
            <person name="Magnuson J."/>
            <person name="Mondo S."/>
            <person name="Nolan M."/>
            <person name="Ohm R."/>
            <person name="Pangilinan J."/>
            <person name="Park H.-J."/>
            <person name="Ramirez L."/>
            <person name="Alfaro M."/>
            <person name="Sun H."/>
            <person name="Tritt A."/>
            <person name="Yoshinaga Y."/>
            <person name="Zwiers L.-H."/>
            <person name="Turgeon B."/>
            <person name="Goodwin S."/>
            <person name="Spatafora J."/>
            <person name="Crous P."/>
            <person name="Grigoriev I."/>
        </authorList>
    </citation>
    <scope>NUCLEOTIDE SEQUENCE</scope>
    <source>
        <strain evidence="3">CBS 113389</strain>
    </source>
</reference>
<dbReference type="SUPFAM" id="SSF57701">
    <property type="entry name" value="Zn2/Cys6 DNA-binding domain"/>
    <property type="match status" value="1"/>
</dbReference>
<evidence type="ECO:0000256" key="1">
    <source>
        <dbReference type="ARBA" id="ARBA00023242"/>
    </source>
</evidence>
<dbReference type="PROSITE" id="PS00463">
    <property type="entry name" value="ZN2_CY6_FUNGAL_1"/>
    <property type="match status" value="1"/>
</dbReference>
<dbReference type="InterPro" id="IPR001138">
    <property type="entry name" value="Zn2Cys6_DnaBD"/>
</dbReference>
<evidence type="ECO:0000313" key="4">
    <source>
        <dbReference type="Proteomes" id="UP000799767"/>
    </source>
</evidence>
<dbReference type="GO" id="GO:0000981">
    <property type="term" value="F:DNA-binding transcription factor activity, RNA polymerase II-specific"/>
    <property type="evidence" value="ECO:0007669"/>
    <property type="project" value="InterPro"/>
</dbReference>
<dbReference type="Pfam" id="PF00172">
    <property type="entry name" value="Zn_clus"/>
    <property type="match status" value="1"/>
</dbReference>
<dbReference type="GeneID" id="54479364"/>
<dbReference type="SMART" id="SM00066">
    <property type="entry name" value="GAL4"/>
    <property type="match status" value="1"/>
</dbReference>
<dbReference type="Proteomes" id="UP000799767">
    <property type="component" value="Unassembled WGS sequence"/>
</dbReference>
<sequence>MPPLRRYCHRQAVRPKLPKMNQGNALKRRRTLSTAPSRGACHTCRARRVKCDETRPHCLKCALAGRQCLGYREIELAVRAEPGGQLAPCGATFDRNVALSDQKEVLQLSIADASAMLARTRARASAWDGITLSAANAINSRSLEQLQMLSNVLEHHFPSRLGEASSAKLGSFLGRVPALDLSSPLVSHAVDSLCFAHFGAHNGDKSLLRVSQVAYGHAINALRREVTRLDHPTSNHRKLLYAIMVIGLYDDAMPLEHRRQNSWEVHYWGVHEYLQRNLRLPLLWLAMLRRRPLVFARSDWVQATTFPEHFYINKSNQKDWYMIASRLLGALGRAEQLMSENGRTTVSQLLDGFHSIDRICQELNAWLLGEREHRHARQVALKDEDAFDPTIEEHIFILTSRTFDDFLDYKGATTITRVSVVWFLLLTAECMKLRFFYIDAFARTRPARTREGLEGLACRHAKEMCRMVFSFSRLTAIANAHWMSLMLRIAHGFFEDFGATREAEWCLGCGIATRLRIKRMEKTEPPTLCRMANLGATANVLAGCARYKPRSRTPSPHLADWCVGRGV</sequence>
<dbReference type="OrthoDB" id="3632729at2759"/>
<gene>
    <name evidence="3" type="ORF">BDY17DRAFT_41517</name>
</gene>
<dbReference type="InterPro" id="IPR036864">
    <property type="entry name" value="Zn2-C6_fun-type_DNA-bd_sf"/>
</dbReference>
<keyword evidence="1" id="KW-0539">Nucleus</keyword>
<feature type="domain" description="Zn(2)-C6 fungal-type" evidence="2">
    <location>
        <begin position="40"/>
        <end position="68"/>
    </location>
</feature>
<accession>A0A6A6PI18</accession>
<protein>
    <recommendedName>
        <fullName evidence="2">Zn(2)-C6 fungal-type domain-containing protein</fullName>
    </recommendedName>
</protein>
<name>A0A6A6PI18_9PEZI</name>
<organism evidence="3 4">
    <name type="scientific">Neohortaea acidophila</name>
    <dbReference type="NCBI Taxonomy" id="245834"/>
    <lineage>
        <taxon>Eukaryota</taxon>
        <taxon>Fungi</taxon>
        <taxon>Dikarya</taxon>
        <taxon>Ascomycota</taxon>
        <taxon>Pezizomycotina</taxon>
        <taxon>Dothideomycetes</taxon>
        <taxon>Dothideomycetidae</taxon>
        <taxon>Mycosphaerellales</taxon>
        <taxon>Teratosphaeriaceae</taxon>
        <taxon>Neohortaea</taxon>
    </lineage>
</organism>
<evidence type="ECO:0000259" key="2">
    <source>
        <dbReference type="PROSITE" id="PS50048"/>
    </source>
</evidence>
<dbReference type="GO" id="GO:0008270">
    <property type="term" value="F:zinc ion binding"/>
    <property type="evidence" value="ECO:0007669"/>
    <property type="project" value="InterPro"/>
</dbReference>
<dbReference type="CDD" id="cd00067">
    <property type="entry name" value="GAL4"/>
    <property type="match status" value="1"/>
</dbReference>
<dbReference type="PROSITE" id="PS50048">
    <property type="entry name" value="ZN2_CY6_FUNGAL_2"/>
    <property type="match status" value="1"/>
</dbReference>